<dbReference type="FunCoup" id="A0A804JDG6">
    <property type="interactions" value="9"/>
</dbReference>
<evidence type="ECO:0000256" key="4">
    <source>
        <dbReference type="ARBA" id="ARBA00022679"/>
    </source>
</evidence>
<name>A0A804JDG6_MUSAM</name>
<protein>
    <submittedName>
        <fullName evidence="9">(wild Malaysian banana) hypothetical protein</fullName>
    </submittedName>
</protein>
<proteinExistence type="inferred from homology"/>
<organism evidence="10 11">
    <name type="scientific">Musa acuminata subsp. malaccensis</name>
    <name type="common">Wild banana</name>
    <name type="synonym">Musa malaccensis</name>
    <dbReference type="NCBI Taxonomy" id="214687"/>
    <lineage>
        <taxon>Eukaryota</taxon>
        <taxon>Viridiplantae</taxon>
        <taxon>Streptophyta</taxon>
        <taxon>Embryophyta</taxon>
        <taxon>Tracheophyta</taxon>
        <taxon>Spermatophyta</taxon>
        <taxon>Magnoliopsida</taxon>
        <taxon>Liliopsida</taxon>
        <taxon>Zingiberales</taxon>
        <taxon>Musaceae</taxon>
        <taxon>Musa</taxon>
    </lineage>
</organism>
<keyword evidence="7" id="KW-0414">Isoprene biosynthesis</keyword>
<dbReference type="Gramene" id="Ma06_t06860.1">
    <property type="protein sequence ID" value="Ma06_p06860.1"/>
    <property type="gene ID" value="Ma06_g06860"/>
</dbReference>
<dbReference type="SFLD" id="SFLDS00005">
    <property type="entry name" value="Isoprenoid_Synthase_Type_I"/>
    <property type="match status" value="1"/>
</dbReference>
<reference evidence="10" key="2">
    <citation type="submission" date="2021-05" db="UniProtKB">
        <authorList>
            <consortium name="EnsemblPlants"/>
        </authorList>
    </citation>
    <scope>IDENTIFICATION</scope>
    <source>
        <strain evidence="10">subsp. malaccensis</strain>
    </source>
</reference>
<evidence type="ECO:0000256" key="6">
    <source>
        <dbReference type="ARBA" id="ARBA00022842"/>
    </source>
</evidence>
<dbReference type="InterPro" id="IPR053378">
    <property type="entry name" value="Prenyl_diphosphate_synthase"/>
</dbReference>
<dbReference type="SUPFAM" id="SSF48576">
    <property type="entry name" value="Terpenoid synthases"/>
    <property type="match status" value="1"/>
</dbReference>
<evidence type="ECO:0000313" key="11">
    <source>
        <dbReference type="Proteomes" id="UP000012960"/>
    </source>
</evidence>
<dbReference type="Pfam" id="PF00348">
    <property type="entry name" value="polyprenyl_synt"/>
    <property type="match status" value="1"/>
</dbReference>
<evidence type="ECO:0000256" key="3">
    <source>
        <dbReference type="ARBA" id="ARBA00006706"/>
    </source>
</evidence>
<evidence type="ECO:0000313" key="9">
    <source>
        <dbReference type="EMBL" id="CAG1845504.1"/>
    </source>
</evidence>
<evidence type="ECO:0000256" key="7">
    <source>
        <dbReference type="ARBA" id="ARBA00023229"/>
    </source>
</evidence>
<accession>A0A804JDG6</accession>
<dbReference type="NCBIfam" id="NF045485">
    <property type="entry name" value="FPPsyn"/>
    <property type="match status" value="1"/>
</dbReference>
<comment type="similarity">
    <text evidence="3 8">Belongs to the FPP/GGPP synthase family.</text>
</comment>
<dbReference type="InParanoid" id="A0A804JDG6"/>
<dbReference type="GO" id="GO:0046872">
    <property type="term" value="F:metal ion binding"/>
    <property type="evidence" value="ECO:0007669"/>
    <property type="project" value="UniProtKB-KW"/>
</dbReference>
<sequence length="347" mass="37677">MANTMPCLLGNPLLKPGVRNGHMSATRRFVEVRCVPARPDIGLNKKDMGAGIETFNLKVYMADKARLVNEALDMAVPLRYPHKIHESMRYTLLAGGKRVRPILALASCELVGGDESVAVPVACATEMIHAMSLIHDDLPCMDNDDLRRGQPTNHRAFGEDTAILAGDALLSLAFEHVAARTTGVPAERVLWAVSELGSTVGSQGLVGGQIVDIASEGKEVDLEVLEYIHTHKTARLLEAAAVCGAIVGGGGDAEVERIRRYARCVGLLFQVVDDILDVTKTSEELGKTAGKDQARDKTTYPKLLGLDKAREFAQTLMRKAMDELAGFERLRAAPLYHLAHDIANRHN</sequence>
<dbReference type="EMBL" id="HG996471">
    <property type="protein sequence ID" value="CAG1845504.1"/>
    <property type="molecule type" value="Genomic_DNA"/>
</dbReference>
<dbReference type="AlphaFoldDB" id="A0A804JDG6"/>
<dbReference type="InterPro" id="IPR033749">
    <property type="entry name" value="Polyprenyl_synt_CS"/>
</dbReference>
<dbReference type="GO" id="GO:0005737">
    <property type="term" value="C:cytoplasm"/>
    <property type="evidence" value="ECO:0007669"/>
    <property type="project" value="UniProtKB-ARBA"/>
</dbReference>
<dbReference type="PROSITE" id="PS00723">
    <property type="entry name" value="POLYPRENYL_SYNTHASE_1"/>
    <property type="match status" value="1"/>
</dbReference>
<dbReference type="InterPro" id="IPR008949">
    <property type="entry name" value="Isoprenoid_synthase_dom_sf"/>
</dbReference>
<dbReference type="PANTHER" id="PTHR43281">
    <property type="entry name" value="FARNESYL DIPHOSPHATE SYNTHASE"/>
    <property type="match status" value="1"/>
</dbReference>
<evidence type="ECO:0000256" key="8">
    <source>
        <dbReference type="RuleBase" id="RU004466"/>
    </source>
</evidence>
<dbReference type="CDD" id="cd00685">
    <property type="entry name" value="Trans_IPPS_HT"/>
    <property type="match status" value="1"/>
</dbReference>
<dbReference type="OMA" id="LCMASCE"/>
<dbReference type="SFLD" id="SFLDG01017">
    <property type="entry name" value="Polyprenyl_Transferase_Like"/>
    <property type="match status" value="1"/>
</dbReference>
<keyword evidence="5" id="KW-0479">Metal-binding</keyword>
<evidence type="ECO:0000256" key="2">
    <source>
        <dbReference type="ARBA" id="ARBA00005128"/>
    </source>
</evidence>
<dbReference type="Gene3D" id="1.10.600.10">
    <property type="entry name" value="Farnesyl Diphosphate Synthase"/>
    <property type="match status" value="1"/>
</dbReference>
<dbReference type="Proteomes" id="UP000012960">
    <property type="component" value="Unplaced"/>
</dbReference>
<gene>
    <name evidence="9" type="ORF">GSMUA_152990.1</name>
</gene>
<reference evidence="9" key="1">
    <citation type="submission" date="2021-03" db="EMBL/GenBank/DDBJ databases">
        <authorList>
            <consortium name="Genoscope - CEA"/>
            <person name="William W."/>
        </authorList>
    </citation>
    <scope>NUCLEOTIDE SEQUENCE</scope>
    <source>
        <strain evidence="9">Doubled-haploid Pahang</strain>
    </source>
</reference>
<dbReference type="EnsemblPlants" id="Ma06_t06860.1">
    <property type="protein sequence ID" value="Ma06_p06860.1"/>
    <property type="gene ID" value="Ma06_g06860"/>
</dbReference>
<keyword evidence="11" id="KW-1185">Reference proteome</keyword>
<dbReference type="GO" id="GO:0008299">
    <property type="term" value="P:isoprenoid biosynthetic process"/>
    <property type="evidence" value="ECO:0007669"/>
    <property type="project" value="UniProtKB-KW"/>
</dbReference>
<evidence type="ECO:0000256" key="1">
    <source>
        <dbReference type="ARBA" id="ARBA00001946"/>
    </source>
</evidence>
<evidence type="ECO:0000256" key="5">
    <source>
        <dbReference type="ARBA" id="ARBA00022723"/>
    </source>
</evidence>
<comment type="cofactor">
    <cofactor evidence="1">
        <name>Mg(2+)</name>
        <dbReference type="ChEBI" id="CHEBI:18420"/>
    </cofactor>
</comment>
<dbReference type="FunFam" id="1.10.600.10:FF:000001">
    <property type="entry name" value="Geranylgeranyl diphosphate synthase"/>
    <property type="match status" value="1"/>
</dbReference>
<evidence type="ECO:0000313" key="10">
    <source>
        <dbReference type="EnsemblPlants" id="Ma06_p06860.1"/>
    </source>
</evidence>
<dbReference type="PROSITE" id="PS00444">
    <property type="entry name" value="POLYPRENYL_SYNTHASE_2"/>
    <property type="match status" value="1"/>
</dbReference>
<comment type="pathway">
    <text evidence="2">Isoprenoid biosynthesis.</text>
</comment>
<keyword evidence="6" id="KW-0460">Magnesium</keyword>
<dbReference type="InterPro" id="IPR000092">
    <property type="entry name" value="Polyprenyl_synt"/>
</dbReference>
<dbReference type="GO" id="GO:0004659">
    <property type="term" value="F:prenyltransferase activity"/>
    <property type="evidence" value="ECO:0000318"/>
    <property type="project" value="GO_Central"/>
</dbReference>
<dbReference type="PANTHER" id="PTHR43281:SF1">
    <property type="entry name" value="FARNESYL DIPHOSPHATE SYNTHASE"/>
    <property type="match status" value="1"/>
</dbReference>
<keyword evidence="4 8" id="KW-0808">Transferase</keyword>